<dbReference type="InterPro" id="IPR000073">
    <property type="entry name" value="AB_hydrolase_1"/>
</dbReference>
<dbReference type="Gene3D" id="3.40.50.1820">
    <property type="entry name" value="alpha/beta hydrolase"/>
    <property type="match status" value="1"/>
</dbReference>
<evidence type="ECO:0000256" key="2">
    <source>
        <dbReference type="SAM" id="SignalP"/>
    </source>
</evidence>
<feature type="signal peptide" evidence="2">
    <location>
        <begin position="1"/>
        <end position="22"/>
    </location>
</feature>
<evidence type="ECO:0000313" key="4">
    <source>
        <dbReference type="EMBL" id="CAD9751930.1"/>
    </source>
</evidence>
<dbReference type="AlphaFoldDB" id="A0A7S2TIJ8"/>
<dbReference type="PANTHER" id="PTHR12277">
    <property type="entry name" value="ALPHA/BETA HYDROLASE DOMAIN-CONTAINING PROTEIN"/>
    <property type="match status" value="1"/>
</dbReference>
<feature type="domain" description="AB hydrolase-1" evidence="3">
    <location>
        <begin position="213"/>
        <end position="378"/>
    </location>
</feature>
<evidence type="ECO:0000259" key="3">
    <source>
        <dbReference type="Pfam" id="PF12697"/>
    </source>
</evidence>
<proteinExistence type="predicted"/>
<evidence type="ECO:0000256" key="1">
    <source>
        <dbReference type="SAM" id="MobiDB-lite"/>
    </source>
</evidence>
<dbReference type="Pfam" id="PF12697">
    <property type="entry name" value="Abhydrolase_6"/>
    <property type="match status" value="1"/>
</dbReference>
<gene>
    <name evidence="4" type="ORF">LSP00402_LOCUS3939</name>
</gene>
<feature type="chain" id="PRO_5030555604" description="AB hydrolase-1 domain-containing protein" evidence="2">
    <location>
        <begin position="23"/>
        <end position="468"/>
    </location>
</feature>
<accession>A0A7S2TIJ8</accession>
<feature type="region of interest" description="Disordered" evidence="1">
    <location>
        <begin position="20"/>
        <end position="95"/>
    </location>
</feature>
<dbReference type="EMBL" id="HBHP01006352">
    <property type="protein sequence ID" value="CAD9751930.1"/>
    <property type="molecule type" value="Transcribed_RNA"/>
</dbReference>
<keyword evidence="2" id="KW-0732">Signal</keyword>
<name>A0A7S2TIJ8_9EUKA</name>
<dbReference type="SUPFAM" id="SSF53474">
    <property type="entry name" value="alpha/beta-Hydrolases"/>
    <property type="match status" value="1"/>
</dbReference>
<protein>
    <recommendedName>
        <fullName evidence="3">AB hydrolase-1 domain-containing protein</fullName>
    </recommendedName>
</protein>
<organism evidence="4">
    <name type="scientific">Lotharella oceanica</name>
    <dbReference type="NCBI Taxonomy" id="641309"/>
    <lineage>
        <taxon>Eukaryota</taxon>
        <taxon>Sar</taxon>
        <taxon>Rhizaria</taxon>
        <taxon>Cercozoa</taxon>
        <taxon>Chlorarachniophyceae</taxon>
        <taxon>Lotharella</taxon>
    </lineage>
</organism>
<dbReference type="InterPro" id="IPR029058">
    <property type="entry name" value="AB_hydrolase_fold"/>
</dbReference>
<sequence>MGPCRWMILASCAFLFTTRSEDRENPPQLRPRRRSKIFVPPTQEFTDHLAESSPPRSPSVKRSHRFSGTPTKRARDEPCSPSSQASPPLTPSPRHIASCYESQEEEFPMANPETRSGGSWWRKYLGSGWILKRLGKSLQNLFLYHPRTYRDEWHLGPFQELKAKELQDCLDRRYGLHLSSLPMALDGDRSQAGHTAFVVTPKRTRLYNVDVWVVLLPGNTMLALDWVDFVAVARRWLGSRPRHLSPGIRAETVGFLLPEYPGYGFSRGQPSQETITKSIVTALETLHAHVEKSQPKAAASSANGRLGALKVRILGHSLGGAAAIQCLRRIARSTRFSVQRVVVSSSFTSIVDIAKSIFKVLPTGLMRSLMSDMWDSRETLRTMAFNHSVSAPELVLVHGSEDSLVPPVMSEELASAAAANTNVSKWFFVRLLSVPGKGHNDVLPHNSNHESVEIFMRALFSRRQCPAK</sequence>
<reference evidence="4" key="1">
    <citation type="submission" date="2021-01" db="EMBL/GenBank/DDBJ databases">
        <authorList>
            <person name="Corre E."/>
            <person name="Pelletier E."/>
            <person name="Niang G."/>
            <person name="Scheremetjew M."/>
            <person name="Finn R."/>
            <person name="Kale V."/>
            <person name="Holt S."/>
            <person name="Cochrane G."/>
            <person name="Meng A."/>
            <person name="Brown T."/>
            <person name="Cohen L."/>
        </authorList>
    </citation>
    <scope>NUCLEOTIDE SEQUENCE</scope>
    <source>
        <strain evidence="4">CCMP622</strain>
    </source>
</reference>